<dbReference type="RefSeq" id="WP_109792077.1">
    <property type="nucleotide sequence ID" value="NZ_PHIG01000033.1"/>
</dbReference>
<gene>
    <name evidence="13" type="ORF">CVT23_12335</name>
</gene>
<feature type="transmembrane region" description="Helical" evidence="12">
    <location>
        <begin position="40"/>
        <end position="59"/>
    </location>
</feature>
<dbReference type="PANTHER" id="PTHR32024:SF3">
    <property type="entry name" value="TRK SYSTEM POTASSIUM UPTAKE PROTEIN"/>
    <property type="match status" value="1"/>
</dbReference>
<keyword evidence="9 10" id="KW-0472">Membrane</keyword>
<evidence type="ECO:0000313" key="13">
    <source>
        <dbReference type="EMBL" id="PJK29381.1"/>
    </source>
</evidence>
<protein>
    <recommendedName>
        <fullName evidence="10">Trk system potassium uptake protein</fullName>
    </recommendedName>
</protein>
<dbReference type="GO" id="GO:0005886">
    <property type="term" value="C:plasma membrane"/>
    <property type="evidence" value="ECO:0007669"/>
    <property type="project" value="UniProtKB-SubCell"/>
</dbReference>
<feature type="binding site" evidence="11">
    <location>
        <position position="433"/>
    </location>
    <ligand>
        <name>K(+)</name>
        <dbReference type="ChEBI" id="CHEBI:29103"/>
    </ligand>
</feature>
<comment type="caution">
    <text evidence="13">The sequence shown here is derived from an EMBL/GenBank/DDBJ whole genome shotgun (WGS) entry which is preliminary data.</text>
</comment>
<evidence type="ECO:0000313" key="14">
    <source>
        <dbReference type="Proteomes" id="UP000229498"/>
    </source>
</evidence>
<dbReference type="GO" id="GO:0046872">
    <property type="term" value="F:metal ion binding"/>
    <property type="evidence" value="ECO:0007669"/>
    <property type="project" value="UniProtKB-KW"/>
</dbReference>
<feature type="binding site" evidence="11">
    <location>
        <position position="316"/>
    </location>
    <ligand>
        <name>K(+)</name>
        <dbReference type="ChEBI" id="CHEBI:29103"/>
    </ligand>
</feature>
<accession>A0A2M9G0Y8</accession>
<feature type="transmembrane region" description="Helical" evidence="12">
    <location>
        <begin position="329"/>
        <end position="354"/>
    </location>
</feature>
<evidence type="ECO:0000256" key="6">
    <source>
        <dbReference type="ARBA" id="ARBA00022958"/>
    </source>
</evidence>
<sequence length="483" mass="51421">MEGARGVLLINGVLVVLLGLAMLAPMLVDLAYGHRDYLVFLSSAAVTVFAGGAVVTSTFSRGLQLNVRQAFILTTSVWVVLPAFAALPFLFCELRMSYTDSYFEAMSGLTTTGSTVIVGLDGAPPGILIWRAILQWLGGVGIIVTAIAVLPVLRVGGMQLFRTESSEKHEKDLPRAAQIAAATVIVYVILSIACTAALWFAGLSAFDAIAHAMTTVATGGFSTSDSSVGGLANAAAEWIIIVFMTLSAMPFILYLQVVRGRPAAFWRDTQVRWFLATIAGATALVLLLSGVRGLAGTELEAVRLSAFNTISVITGTGYASGDYGGWGRAVIVLFFFYTFIGGCAGSTSCGIKIFRFRVMFESARVQIHQLVQPNAVMVPRFNGRALETHVIDAVMSFFFLFAMVFGVLAFLLTLTGLDMTTALSGAATAVANVGPGLGDIIGPAGTFKPLPDSAKWMLAAGMLLGRLELFTVLVLFTRRFWRT</sequence>
<dbReference type="PIRSF" id="PIRSF006247">
    <property type="entry name" value="TrkH"/>
    <property type="match status" value="1"/>
</dbReference>
<keyword evidence="3 10" id="KW-1003">Cell membrane</keyword>
<dbReference type="AlphaFoldDB" id="A0A2M9G0Y8"/>
<name>A0A2M9G0Y8_9PROT</name>
<dbReference type="PANTHER" id="PTHR32024">
    <property type="entry name" value="TRK SYSTEM POTASSIUM UPTAKE PROTEIN TRKG-RELATED"/>
    <property type="match status" value="1"/>
</dbReference>
<evidence type="ECO:0000256" key="10">
    <source>
        <dbReference type="PIRNR" id="PIRNR006247"/>
    </source>
</evidence>
<keyword evidence="6 10" id="KW-0630">Potassium</keyword>
<keyword evidence="11" id="KW-0479">Metal-binding</keyword>
<evidence type="ECO:0000256" key="11">
    <source>
        <dbReference type="PIRSR" id="PIRSR006247-1"/>
    </source>
</evidence>
<feature type="binding site" evidence="11">
    <location>
        <position position="112"/>
    </location>
    <ligand>
        <name>K(+)</name>
        <dbReference type="ChEBI" id="CHEBI:29103"/>
    </ligand>
</feature>
<feature type="transmembrane region" description="Helical" evidence="12">
    <location>
        <begin position="390"/>
        <end position="414"/>
    </location>
</feature>
<evidence type="ECO:0000256" key="2">
    <source>
        <dbReference type="ARBA" id="ARBA00022448"/>
    </source>
</evidence>
<feature type="transmembrane region" description="Helical" evidence="12">
    <location>
        <begin position="71"/>
        <end position="91"/>
    </location>
</feature>
<evidence type="ECO:0000256" key="3">
    <source>
        <dbReference type="ARBA" id="ARBA00022475"/>
    </source>
</evidence>
<comment type="subcellular location">
    <subcellularLocation>
        <location evidence="10">Cell inner membrane</location>
        <topology evidence="10">Multi-pass membrane protein</topology>
    </subcellularLocation>
    <subcellularLocation>
        <location evidence="1">Cell membrane</location>
        <topology evidence="1">Multi-pass membrane protein</topology>
    </subcellularLocation>
</comment>
<feature type="transmembrane region" description="Helical" evidence="12">
    <location>
        <begin position="270"/>
        <end position="291"/>
    </location>
</feature>
<dbReference type="OrthoDB" id="9810952at2"/>
<dbReference type="InterPro" id="IPR003445">
    <property type="entry name" value="Cat_transpt"/>
</dbReference>
<evidence type="ECO:0000256" key="5">
    <source>
        <dbReference type="ARBA" id="ARBA00022692"/>
    </source>
</evidence>
<feature type="transmembrane region" description="Helical" evidence="12">
    <location>
        <begin position="7"/>
        <end position="28"/>
    </location>
</feature>
<keyword evidence="4 10" id="KW-0633">Potassium transport</keyword>
<keyword evidence="7 12" id="KW-1133">Transmembrane helix</keyword>
<comment type="similarity">
    <text evidence="10">Belongs to the TrkH potassium transport family.</text>
</comment>
<feature type="transmembrane region" description="Helical" evidence="12">
    <location>
        <begin position="456"/>
        <end position="476"/>
    </location>
</feature>
<keyword evidence="14" id="KW-1185">Reference proteome</keyword>
<feature type="binding site" evidence="11">
    <location>
        <position position="432"/>
    </location>
    <ligand>
        <name>K(+)</name>
        <dbReference type="ChEBI" id="CHEBI:29103"/>
    </ligand>
</feature>
<dbReference type="Pfam" id="PF02386">
    <property type="entry name" value="TrkH"/>
    <property type="match status" value="1"/>
</dbReference>
<feature type="transmembrane region" description="Helical" evidence="12">
    <location>
        <begin position="176"/>
        <end position="201"/>
    </location>
</feature>
<evidence type="ECO:0000256" key="7">
    <source>
        <dbReference type="ARBA" id="ARBA00022989"/>
    </source>
</evidence>
<organism evidence="13 14">
    <name type="scientific">Minwuia thermotolerans</name>
    <dbReference type="NCBI Taxonomy" id="2056226"/>
    <lineage>
        <taxon>Bacteria</taxon>
        <taxon>Pseudomonadati</taxon>
        <taxon>Pseudomonadota</taxon>
        <taxon>Alphaproteobacteria</taxon>
        <taxon>Minwuiales</taxon>
        <taxon>Minwuiaceae</taxon>
        <taxon>Minwuia</taxon>
    </lineage>
</organism>
<dbReference type="Proteomes" id="UP000229498">
    <property type="component" value="Unassembled WGS sequence"/>
</dbReference>
<reference evidence="13 14" key="1">
    <citation type="submission" date="2017-11" db="EMBL/GenBank/DDBJ databases">
        <title>Draft genome sequence of Rhizobiales bacterium SY3-13.</title>
        <authorList>
            <person name="Sun C."/>
        </authorList>
    </citation>
    <scope>NUCLEOTIDE SEQUENCE [LARGE SCALE GENOMIC DNA]</scope>
    <source>
        <strain evidence="13 14">SY3-13</strain>
    </source>
</reference>
<feature type="binding site" evidence="11">
    <location>
        <position position="111"/>
    </location>
    <ligand>
        <name>K(+)</name>
        <dbReference type="ChEBI" id="CHEBI:29103"/>
    </ligand>
</feature>
<keyword evidence="2 10" id="KW-0813">Transport</keyword>
<evidence type="ECO:0000256" key="4">
    <source>
        <dbReference type="ARBA" id="ARBA00022538"/>
    </source>
</evidence>
<evidence type="ECO:0000256" key="9">
    <source>
        <dbReference type="ARBA" id="ARBA00023136"/>
    </source>
</evidence>
<dbReference type="GO" id="GO:0015379">
    <property type="term" value="F:potassium:chloride symporter activity"/>
    <property type="evidence" value="ECO:0007669"/>
    <property type="project" value="InterPro"/>
</dbReference>
<proteinExistence type="inferred from homology"/>
<evidence type="ECO:0000256" key="12">
    <source>
        <dbReference type="SAM" id="Phobius"/>
    </source>
</evidence>
<keyword evidence="10" id="KW-0997">Cell inner membrane</keyword>
<feature type="binding site" evidence="11">
    <location>
        <position position="219"/>
    </location>
    <ligand>
        <name>K(+)</name>
        <dbReference type="ChEBI" id="CHEBI:29103"/>
    </ligand>
</feature>
<evidence type="ECO:0000256" key="8">
    <source>
        <dbReference type="ARBA" id="ARBA00023065"/>
    </source>
</evidence>
<keyword evidence="5 12" id="KW-0812">Transmembrane</keyword>
<comment type="function">
    <text evidence="10">Low-affinity potassium transport system. Interacts with Trk system potassium uptake protein TrkA.</text>
</comment>
<feature type="transmembrane region" description="Helical" evidence="12">
    <location>
        <begin position="133"/>
        <end position="155"/>
    </location>
</feature>
<dbReference type="EMBL" id="PHIG01000033">
    <property type="protein sequence ID" value="PJK29381.1"/>
    <property type="molecule type" value="Genomic_DNA"/>
</dbReference>
<dbReference type="InterPro" id="IPR004772">
    <property type="entry name" value="TrkH"/>
</dbReference>
<feature type="transmembrane region" description="Helical" evidence="12">
    <location>
        <begin position="238"/>
        <end position="258"/>
    </location>
</feature>
<evidence type="ECO:0000256" key="1">
    <source>
        <dbReference type="ARBA" id="ARBA00004651"/>
    </source>
</evidence>
<keyword evidence="8 10" id="KW-0406">Ion transport</keyword>